<organism evidence="1 2">
    <name type="scientific">Eiseniibacteriota bacterium</name>
    <dbReference type="NCBI Taxonomy" id="2212470"/>
    <lineage>
        <taxon>Bacteria</taxon>
        <taxon>Candidatus Eiseniibacteriota</taxon>
    </lineage>
</organism>
<comment type="caution">
    <text evidence="1">The sequence shown here is derived from an EMBL/GenBank/DDBJ whole genome shotgun (WGS) entry which is preliminary data.</text>
</comment>
<name>A0A9D6LA67_UNCEI</name>
<proteinExistence type="predicted"/>
<protein>
    <submittedName>
        <fullName evidence="1">Uncharacterized protein</fullName>
    </submittedName>
</protein>
<reference evidence="1" key="1">
    <citation type="submission" date="2020-07" db="EMBL/GenBank/DDBJ databases">
        <title>Huge and variable diversity of episymbiotic CPR bacteria and DPANN archaea in groundwater ecosystems.</title>
        <authorList>
            <person name="He C.Y."/>
            <person name="Keren R."/>
            <person name="Whittaker M."/>
            <person name="Farag I.F."/>
            <person name="Doudna J."/>
            <person name="Cate J.H.D."/>
            <person name="Banfield J.F."/>
        </authorList>
    </citation>
    <scope>NUCLEOTIDE SEQUENCE</scope>
    <source>
        <strain evidence="1">NC_groundwater_928_Pr1_S-0.2um_72_17</strain>
    </source>
</reference>
<dbReference type="EMBL" id="JACQAY010000129">
    <property type="protein sequence ID" value="MBI3539463.1"/>
    <property type="molecule type" value="Genomic_DNA"/>
</dbReference>
<accession>A0A9D6LA67</accession>
<evidence type="ECO:0000313" key="1">
    <source>
        <dbReference type="EMBL" id="MBI3539463.1"/>
    </source>
</evidence>
<evidence type="ECO:0000313" key="2">
    <source>
        <dbReference type="Proteomes" id="UP000807850"/>
    </source>
</evidence>
<dbReference type="AlphaFoldDB" id="A0A9D6LA67"/>
<gene>
    <name evidence="1" type="ORF">HY076_04240</name>
</gene>
<dbReference type="Proteomes" id="UP000807850">
    <property type="component" value="Unassembled WGS sequence"/>
</dbReference>
<sequence length="228" mass="24920">MPARVAAGITEVRLINRGRLMHEGLFTHFLTPTGSTAAYVESVRAGIDVPAFAEDAGGPGLAAPGDSTTAWMDLTPGHYGVTCWYASHMRDGQARDFDVVPSHSRAEPPPTDIAVRMRDYSYEFEGTWSAGTHRVRVENAGTEAHEFDPYRLEPGRTPADFFRWKESGRPGAAPAIALGGSGTFMPGHRVWLPLTLVPGKYFAFCEMPAKHGGRPHYQMGMVQAFEVK</sequence>